<dbReference type="CDD" id="cd03709">
    <property type="entry name" value="lepA_C"/>
    <property type="match status" value="1"/>
</dbReference>
<dbReference type="FunFam" id="3.30.70.2570:FF:000001">
    <property type="entry name" value="Translation factor GUF1, mitochondrial"/>
    <property type="match status" value="1"/>
</dbReference>
<dbReference type="Gene3D" id="3.40.50.300">
    <property type="entry name" value="P-loop containing nucleotide triphosphate hydrolases"/>
    <property type="match status" value="1"/>
</dbReference>
<comment type="subcellular location">
    <subcellularLocation>
        <location evidence="12">Cell membrane</location>
        <topology evidence="12">Peripheral membrane protein</topology>
        <orientation evidence="12">Cytoplasmic side</orientation>
    </subcellularLocation>
</comment>
<evidence type="ECO:0000256" key="5">
    <source>
        <dbReference type="ARBA" id="ARBA00022917"/>
    </source>
</evidence>
<dbReference type="InterPro" id="IPR031157">
    <property type="entry name" value="G_TR_CS"/>
</dbReference>
<proteinExistence type="inferred from homology"/>
<keyword evidence="2 12" id="KW-1003">Cell membrane</keyword>
<dbReference type="InterPro" id="IPR013842">
    <property type="entry name" value="LepA_CTD"/>
</dbReference>
<dbReference type="PROSITE" id="PS00301">
    <property type="entry name" value="G_TR_1"/>
    <property type="match status" value="1"/>
</dbReference>
<feature type="binding site" evidence="12">
    <location>
        <begin position="18"/>
        <end position="23"/>
    </location>
    <ligand>
        <name>GTP</name>
        <dbReference type="ChEBI" id="CHEBI:37565"/>
    </ligand>
</feature>
<evidence type="ECO:0000256" key="2">
    <source>
        <dbReference type="ARBA" id="ARBA00022475"/>
    </source>
</evidence>
<reference evidence="14" key="1">
    <citation type="journal article" date="2019" name="PLoS Negl. Trop. Dis.">
        <title>Revisiting the worldwide diversity of Leptospira species in the environment.</title>
        <authorList>
            <person name="Vincent A.T."/>
            <person name="Schiettekatte O."/>
            <person name="Bourhy P."/>
            <person name="Veyrier F.J."/>
            <person name="Picardeau M."/>
        </authorList>
    </citation>
    <scope>NUCLEOTIDE SEQUENCE [LARGE SCALE GENOMIC DNA]</scope>
    <source>
        <strain evidence="14">201800277</strain>
    </source>
</reference>
<keyword evidence="3 12" id="KW-0547">Nucleotide-binding</keyword>
<keyword evidence="4 12" id="KW-0378">Hydrolase</keyword>
<dbReference type="SUPFAM" id="SSF52540">
    <property type="entry name" value="P-loop containing nucleoside triphosphate hydrolases"/>
    <property type="match status" value="1"/>
</dbReference>
<keyword evidence="5 12" id="KW-0648">Protein biosynthesis</keyword>
<comment type="function">
    <text evidence="9 12">Required for accurate and efficient protein synthesis under certain stress conditions. May act as a fidelity factor of the translation reaction, by catalyzing a one-codon backward translocation of tRNAs on improperly translocated ribosomes. Back-translocation proceeds from a post-translocation (POST) complex to a pre-translocation (PRE) complex, thus giving elongation factor G a second chance to translocate the tRNAs correctly. Binds to ribosomes in a GTP-dependent manner.</text>
</comment>
<sequence>MNERQKFTRNFSIIAHVDHGKSTLADRLLEIGLVTDQRTKKDQILDSMDIERERGITIKANNASFDYHAKDGNVYHLNLIDTPGHVDFTYEVSRSLAACEGVLLIVDASQGVEAQTLANLYLAMDLDLRIIPVINKIDLPSADIDKCKLMIEESLGLNPDEAIPISAKTGLNVQDVLEAICYLLPPPVGDVDAPLKALIYDSFFDTYMGVVAKVRLYDGKLRKGEMIHMMNIGRQFTVTEVGINRLSMVSAEELQAGDVGYVVAGMKKMGDAKTGDTITHANRQTAEDVKGFKDAKPMVFAGLFPINGEDFDALVDAIEKLKLNDSALTFERENSAALGFGFRVGYLGLLHMEIVQERLEREFNLALITTAPSVKFRITTTKDDVIEVDNPSKWPDPILIGKSEEPFVKATIIAPESYVGNIMSLVIEKRGIHMDTVYLSKDKLQLTYELPLAELIFEFYDKLKSYTKGYASLDYEEVGYRDSKLVRMDILVNGEPVDALSSIVHKSKAEERGRVIIEKLKDLIPRHQFMIPLQAAIGSKVVARESISALRKNVTAKCYGGDISRKKKLLEKQKEGKKRMKQIGNVEIPQEAFLSILKTGD</sequence>
<dbReference type="OrthoDB" id="9801591at2"/>
<keyword evidence="14" id="KW-0251">Elongation factor</keyword>
<dbReference type="InterPro" id="IPR006297">
    <property type="entry name" value="EF-4"/>
</dbReference>
<dbReference type="Gene3D" id="3.30.70.870">
    <property type="entry name" value="Elongation Factor G (Translational Gtpase), domain 3"/>
    <property type="match status" value="1"/>
</dbReference>
<evidence type="ECO:0000256" key="6">
    <source>
        <dbReference type="ARBA" id="ARBA00023134"/>
    </source>
</evidence>
<protein>
    <recommendedName>
        <fullName evidence="11 12">Elongation factor 4</fullName>
        <shortName evidence="12">EF-4</shortName>
        <ecNumber evidence="11 12">3.6.5.n1</ecNumber>
    </recommendedName>
    <alternativeName>
        <fullName evidence="12">Ribosomal back-translocase LepA</fullName>
    </alternativeName>
</protein>
<dbReference type="FunFam" id="3.30.70.870:FF:000004">
    <property type="entry name" value="Translation factor GUF1, mitochondrial"/>
    <property type="match status" value="1"/>
</dbReference>
<dbReference type="InterPro" id="IPR035654">
    <property type="entry name" value="LepA_IV"/>
</dbReference>
<comment type="similarity">
    <text evidence="1 12">Belongs to the TRAFAC class translation factor GTPase superfamily. Classic translation factor GTPase family. LepA subfamily.</text>
</comment>
<dbReference type="PANTHER" id="PTHR43512:SF4">
    <property type="entry name" value="TRANSLATION FACTOR GUF1 HOMOLOG, CHLOROPLASTIC"/>
    <property type="match status" value="1"/>
</dbReference>
<dbReference type="Gene3D" id="3.30.70.2570">
    <property type="entry name" value="Elongation factor 4, C-terminal domain"/>
    <property type="match status" value="1"/>
</dbReference>
<dbReference type="Pfam" id="PF00679">
    <property type="entry name" value="EFG_C"/>
    <property type="match status" value="1"/>
</dbReference>
<name>A0A2M9Y0Y1_9LEPT</name>
<feature type="domain" description="Tr-type G" evidence="13">
    <location>
        <begin position="6"/>
        <end position="188"/>
    </location>
</feature>
<evidence type="ECO:0000256" key="9">
    <source>
        <dbReference type="ARBA" id="ARBA00057626"/>
    </source>
</evidence>
<dbReference type="GO" id="GO:0045727">
    <property type="term" value="P:positive regulation of translation"/>
    <property type="evidence" value="ECO:0007669"/>
    <property type="project" value="UniProtKB-UniRule"/>
</dbReference>
<evidence type="ECO:0000313" key="14">
    <source>
        <dbReference type="EMBL" id="TGK91701.1"/>
    </source>
</evidence>
<dbReference type="Gene3D" id="2.40.30.10">
    <property type="entry name" value="Translation factors"/>
    <property type="match status" value="1"/>
</dbReference>
<evidence type="ECO:0000256" key="11">
    <source>
        <dbReference type="ARBA" id="ARBA00066744"/>
    </source>
</evidence>
<dbReference type="PANTHER" id="PTHR43512">
    <property type="entry name" value="TRANSLATION FACTOR GUF1-RELATED"/>
    <property type="match status" value="1"/>
</dbReference>
<dbReference type="HAMAP" id="MF_00071">
    <property type="entry name" value="LepA"/>
    <property type="match status" value="1"/>
</dbReference>
<dbReference type="PRINTS" id="PR00315">
    <property type="entry name" value="ELONGATNFCT"/>
</dbReference>
<dbReference type="Pfam" id="PF06421">
    <property type="entry name" value="LepA_C"/>
    <property type="match status" value="1"/>
</dbReference>
<evidence type="ECO:0000256" key="10">
    <source>
        <dbReference type="ARBA" id="ARBA00061052"/>
    </source>
</evidence>
<dbReference type="NCBIfam" id="TIGR00231">
    <property type="entry name" value="small_GTP"/>
    <property type="match status" value="1"/>
</dbReference>
<feature type="binding site" evidence="12">
    <location>
        <begin position="135"/>
        <end position="138"/>
    </location>
    <ligand>
        <name>GTP</name>
        <dbReference type="ChEBI" id="CHEBI:37565"/>
    </ligand>
</feature>
<keyword evidence="6 12" id="KW-0342">GTP-binding</keyword>
<comment type="catalytic activity">
    <reaction evidence="8 12">
        <text>GTP + H2O = GDP + phosphate + H(+)</text>
        <dbReference type="Rhea" id="RHEA:19669"/>
        <dbReference type="ChEBI" id="CHEBI:15377"/>
        <dbReference type="ChEBI" id="CHEBI:15378"/>
        <dbReference type="ChEBI" id="CHEBI:37565"/>
        <dbReference type="ChEBI" id="CHEBI:43474"/>
        <dbReference type="ChEBI" id="CHEBI:58189"/>
        <dbReference type="EC" id="3.6.5.n1"/>
    </reaction>
</comment>
<dbReference type="InterPro" id="IPR035647">
    <property type="entry name" value="EFG_III/V"/>
</dbReference>
<dbReference type="EC" id="3.6.5.n1" evidence="11 12"/>
<dbReference type="InterPro" id="IPR038363">
    <property type="entry name" value="LepA_C_sf"/>
</dbReference>
<dbReference type="GO" id="GO:0005886">
    <property type="term" value="C:plasma membrane"/>
    <property type="evidence" value="ECO:0007669"/>
    <property type="project" value="UniProtKB-SubCell"/>
</dbReference>
<dbReference type="AlphaFoldDB" id="A0A2M9Y0Y1"/>
<dbReference type="InterPro" id="IPR027417">
    <property type="entry name" value="P-loop_NTPase"/>
</dbReference>
<dbReference type="CDD" id="cd16260">
    <property type="entry name" value="EF4_III"/>
    <property type="match status" value="1"/>
</dbReference>
<evidence type="ECO:0000256" key="7">
    <source>
        <dbReference type="ARBA" id="ARBA00023136"/>
    </source>
</evidence>
<dbReference type="PROSITE" id="PS51722">
    <property type="entry name" value="G_TR_2"/>
    <property type="match status" value="1"/>
</dbReference>
<gene>
    <name evidence="12" type="primary">lepA</name>
    <name evidence="14" type="ORF">EHQ30_16005</name>
</gene>
<evidence type="ECO:0000256" key="12">
    <source>
        <dbReference type="HAMAP-Rule" id="MF_00071"/>
    </source>
</evidence>
<evidence type="ECO:0000256" key="4">
    <source>
        <dbReference type="ARBA" id="ARBA00022801"/>
    </source>
</evidence>
<comment type="caution">
    <text evidence="14">The sequence shown here is derived from an EMBL/GenBank/DDBJ whole genome shotgun (WGS) entry which is preliminary data.</text>
</comment>
<dbReference type="Gene3D" id="3.30.70.240">
    <property type="match status" value="1"/>
</dbReference>
<dbReference type="SUPFAM" id="SSF54980">
    <property type="entry name" value="EF-G C-terminal domain-like"/>
    <property type="match status" value="2"/>
</dbReference>
<dbReference type="GO" id="GO:0003746">
    <property type="term" value="F:translation elongation factor activity"/>
    <property type="evidence" value="ECO:0007669"/>
    <property type="project" value="UniProtKB-UniRule"/>
</dbReference>
<dbReference type="Pfam" id="PF03144">
    <property type="entry name" value="GTP_EFTU_D2"/>
    <property type="match status" value="1"/>
</dbReference>
<dbReference type="Proteomes" id="UP000297891">
    <property type="component" value="Unassembled WGS sequence"/>
</dbReference>
<dbReference type="GO" id="GO:0005525">
    <property type="term" value="F:GTP binding"/>
    <property type="evidence" value="ECO:0007669"/>
    <property type="project" value="UniProtKB-UniRule"/>
</dbReference>
<dbReference type="FunFam" id="3.30.70.240:FF:000007">
    <property type="entry name" value="Translation factor GUF1, mitochondrial"/>
    <property type="match status" value="1"/>
</dbReference>
<dbReference type="NCBIfam" id="TIGR01393">
    <property type="entry name" value="lepA"/>
    <property type="match status" value="1"/>
</dbReference>
<dbReference type="CDD" id="cd01890">
    <property type="entry name" value="LepA"/>
    <property type="match status" value="1"/>
</dbReference>
<accession>A0A2M9Y0Y1</accession>
<dbReference type="InterPro" id="IPR000640">
    <property type="entry name" value="EFG_V-like"/>
</dbReference>
<dbReference type="InterPro" id="IPR005225">
    <property type="entry name" value="Small_GTP-bd"/>
</dbReference>
<organism evidence="14 15">
    <name type="scientific">Leptospira brenneri</name>
    <dbReference type="NCBI Taxonomy" id="2023182"/>
    <lineage>
        <taxon>Bacteria</taxon>
        <taxon>Pseudomonadati</taxon>
        <taxon>Spirochaetota</taxon>
        <taxon>Spirochaetia</taxon>
        <taxon>Leptospirales</taxon>
        <taxon>Leptospiraceae</taxon>
        <taxon>Leptospira</taxon>
    </lineage>
</organism>
<dbReference type="InterPro" id="IPR004161">
    <property type="entry name" value="EFTu-like_2"/>
</dbReference>
<dbReference type="RefSeq" id="WP_100790549.1">
    <property type="nucleotide sequence ID" value="NZ_NPDQ01000004.1"/>
</dbReference>
<dbReference type="FunFam" id="2.40.30.10:FF:000015">
    <property type="entry name" value="Translation factor GUF1, mitochondrial"/>
    <property type="match status" value="1"/>
</dbReference>
<keyword evidence="15" id="KW-1185">Reference proteome</keyword>
<dbReference type="GO" id="GO:0043022">
    <property type="term" value="F:ribosome binding"/>
    <property type="evidence" value="ECO:0007669"/>
    <property type="project" value="UniProtKB-UniRule"/>
</dbReference>
<dbReference type="InterPro" id="IPR000795">
    <property type="entry name" value="T_Tr_GTP-bd_dom"/>
</dbReference>
<evidence type="ECO:0000256" key="3">
    <source>
        <dbReference type="ARBA" id="ARBA00022741"/>
    </source>
</evidence>
<dbReference type="CDD" id="cd03699">
    <property type="entry name" value="EF4_II"/>
    <property type="match status" value="1"/>
</dbReference>
<dbReference type="Pfam" id="PF00009">
    <property type="entry name" value="GTP_EFTU"/>
    <property type="match status" value="1"/>
</dbReference>
<evidence type="ECO:0000313" key="15">
    <source>
        <dbReference type="Proteomes" id="UP000297891"/>
    </source>
</evidence>
<dbReference type="FunFam" id="3.40.50.300:FF:000078">
    <property type="entry name" value="Elongation factor 4"/>
    <property type="match status" value="1"/>
</dbReference>
<dbReference type="GO" id="GO:0003924">
    <property type="term" value="F:GTPase activity"/>
    <property type="evidence" value="ECO:0007669"/>
    <property type="project" value="UniProtKB-UniRule"/>
</dbReference>
<evidence type="ECO:0000256" key="1">
    <source>
        <dbReference type="ARBA" id="ARBA00005454"/>
    </source>
</evidence>
<keyword evidence="7 12" id="KW-0472">Membrane</keyword>
<evidence type="ECO:0000259" key="13">
    <source>
        <dbReference type="PROSITE" id="PS51722"/>
    </source>
</evidence>
<evidence type="ECO:0000256" key="8">
    <source>
        <dbReference type="ARBA" id="ARBA00050293"/>
    </source>
</evidence>
<dbReference type="EMBL" id="RQFP01000014">
    <property type="protein sequence ID" value="TGK91701.1"/>
    <property type="molecule type" value="Genomic_DNA"/>
</dbReference>
<dbReference type="InterPro" id="IPR009000">
    <property type="entry name" value="Transl_B-barrel_sf"/>
</dbReference>
<dbReference type="SUPFAM" id="SSF50447">
    <property type="entry name" value="Translation proteins"/>
    <property type="match status" value="1"/>
</dbReference>
<comment type="similarity">
    <text evidence="10">Belongs to the GTP-binding elongation factor family. LepA subfamily.</text>
</comment>